<feature type="region of interest" description="Disordered" evidence="1">
    <location>
        <begin position="359"/>
        <end position="381"/>
    </location>
</feature>
<dbReference type="EMBL" id="FLRE01000126">
    <property type="protein sequence ID" value="SBT36852.1"/>
    <property type="molecule type" value="Genomic_DNA"/>
</dbReference>
<dbReference type="AlphaFoldDB" id="A0A1A8YXN5"/>
<sequence>MVRPAREPCACACAEGKKEGITKREEIRKVRNKSLVRKQAGGMREKSQAVLDATDASSEANEEGNVSDVASTPSTHSTPSNGATSATSDTRWRRERIDELYIQNEIDKLNVEELIQPEQNRALKKVIRTDRKIALLLDNKISKLHKSCQYGKHVSKIIKFKAEGLSTSSLKEKLKLILETFVEAFSDGPRIDRNRDYGEGGIGIEGSRLNFSKISDHFGTKTFSFCPLNYDTIPLHLFLTDENIFSVERKERKTYIRSNHTNISYKKLNEYEQENELEIKLETYEESMKLKHKLNKLEEYKKNIPFINFIIDCDPLNGFNKTTFHLFLITLLVSKGHVEFYRDVNNVLCIKTCTVMEENEPSNPNTDSETHEHQGTKAKKKNQALLTSWSYRVWERLASQLTGDSPAEKRC</sequence>
<name>A0A1A8YXN5_PLAOA</name>
<dbReference type="Proteomes" id="UP000078550">
    <property type="component" value="Unassembled WGS sequence"/>
</dbReference>
<dbReference type="Proteomes" id="UP000078555">
    <property type="component" value="Unassembled WGS sequence"/>
</dbReference>
<accession>A0A1A8YXN5</accession>
<evidence type="ECO:0000313" key="5">
    <source>
        <dbReference type="Proteomes" id="UP000078555"/>
    </source>
</evidence>
<evidence type="ECO:0000313" key="4">
    <source>
        <dbReference type="Proteomes" id="UP000078550"/>
    </source>
</evidence>
<proteinExistence type="predicted"/>
<evidence type="ECO:0000313" key="2">
    <source>
        <dbReference type="EMBL" id="SBT36479.1"/>
    </source>
</evidence>
<organism evidence="2 5">
    <name type="scientific">Plasmodium ovale wallikeri</name>
    <dbReference type="NCBI Taxonomy" id="864142"/>
    <lineage>
        <taxon>Eukaryota</taxon>
        <taxon>Sar</taxon>
        <taxon>Alveolata</taxon>
        <taxon>Apicomplexa</taxon>
        <taxon>Aconoidasida</taxon>
        <taxon>Haemosporida</taxon>
        <taxon>Plasmodiidae</taxon>
        <taxon>Plasmodium</taxon>
        <taxon>Plasmodium (Plasmodium)</taxon>
    </lineage>
</organism>
<keyword evidence="5" id="KW-1185">Reference proteome</keyword>
<reference evidence="4 5" key="1">
    <citation type="submission" date="2016-05" db="EMBL/GenBank/DDBJ databases">
        <authorList>
            <person name="Naeem Raeece"/>
        </authorList>
    </citation>
    <scope>NUCLEOTIDE SEQUENCE [LARGE SCALE GENOMIC DNA]</scope>
</reference>
<feature type="region of interest" description="Disordered" evidence="1">
    <location>
        <begin position="36"/>
        <end position="90"/>
    </location>
</feature>
<evidence type="ECO:0000256" key="1">
    <source>
        <dbReference type="SAM" id="MobiDB-lite"/>
    </source>
</evidence>
<dbReference type="EMBL" id="FLRD01000096">
    <property type="protein sequence ID" value="SBT36479.1"/>
    <property type="molecule type" value="Genomic_DNA"/>
</dbReference>
<gene>
    <name evidence="2" type="ORF">POVWA1_032600</name>
    <name evidence="3" type="ORF">POVWA2_032230</name>
</gene>
<protein>
    <submittedName>
        <fullName evidence="2">Uncharacterized protein</fullName>
    </submittedName>
</protein>
<reference evidence="2" key="2">
    <citation type="submission" date="2016-05" db="EMBL/GenBank/DDBJ databases">
        <authorList>
            <person name="Lavstsen T."/>
            <person name="Jespersen J.S."/>
        </authorList>
    </citation>
    <scope>NUCLEOTIDE SEQUENCE [LARGE SCALE GENOMIC DNA]</scope>
</reference>
<evidence type="ECO:0000313" key="3">
    <source>
        <dbReference type="EMBL" id="SBT36852.1"/>
    </source>
</evidence>
<feature type="compositionally biased region" description="Polar residues" evidence="1">
    <location>
        <begin position="68"/>
        <end position="89"/>
    </location>
</feature>